<reference evidence="1 2" key="1">
    <citation type="submission" date="2019-08" db="EMBL/GenBank/DDBJ databases">
        <title>In-depth cultivation of the pig gut microbiome towards novel bacterial diversity and tailored functional studies.</title>
        <authorList>
            <person name="Wylensek D."/>
            <person name="Hitch T.C.A."/>
            <person name="Clavel T."/>
        </authorList>
    </citation>
    <scope>NUCLEOTIDE SEQUENCE [LARGE SCALE GENOMIC DNA]</scope>
    <source>
        <strain evidence="1 2">LKV-178-WT-2A</strain>
    </source>
</reference>
<gene>
    <name evidence="1" type="ORF">FYJ73_14150</name>
</gene>
<evidence type="ECO:0000313" key="1">
    <source>
        <dbReference type="EMBL" id="MST85793.1"/>
    </source>
</evidence>
<dbReference type="Proteomes" id="UP000438914">
    <property type="component" value="Unassembled WGS sequence"/>
</dbReference>
<accession>A0A7K0KIN1</accession>
<proteinExistence type="predicted"/>
<comment type="caution">
    <text evidence="1">The sequence shown here is derived from an EMBL/GenBank/DDBJ whole genome shotgun (WGS) entry which is preliminary data.</text>
</comment>
<dbReference type="AlphaFoldDB" id="A0A7K0KIN1"/>
<dbReference type="EMBL" id="VUNG01000053">
    <property type="protein sequence ID" value="MST85793.1"/>
    <property type="molecule type" value="Genomic_DNA"/>
</dbReference>
<protein>
    <submittedName>
        <fullName evidence="1">Uncharacterized protein</fullName>
    </submittedName>
</protein>
<evidence type="ECO:0000313" key="2">
    <source>
        <dbReference type="Proteomes" id="UP000438914"/>
    </source>
</evidence>
<keyword evidence="2" id="KW-1185">Reference proteome</keyword>
<name>A0A7K0KIN1_9BACT</name>
<sequence length="222" mass="25427">MTVNSSTKLQKSILTFNVFFKDDTTTLSFLPSIIAKNPEHWALFRRALAGRKDARLTIVDRSIETPFHCMLTALFCKQLEEQLHIQMDSITLILSPLHKEHPGGDYTANKPFDTTEHRNDFLQVCFVKVMGIKIKIATKRNPIHCRDVKVSAGDYVLYLRIEGGLANGWQIDDEYVSGLPSQDLLFFACNDVRCKNIFSHGYSRNGVFINVDFLKKLYSYDK</sequence>
<organism evidence="1 2">
    <name type="scientific">Hallella mizrahii</name>
    <dbReference type="NCBI Taxonomy" id="2606637"/>
    <lineage>
        <taxon>Bacteria</taxon>
        <taxon>Pseudomonadati</taxon>
        <taxon>Bacteroidota</taxon>
        <taxon>Bacteroidia</taxon>
        <taxon>Bacteroidales</taxon>
        <taxon>Prevotellaceae</taxon>
        <taxon>Hallella</taxon>
    </lineage>
</organism>